<name>A0ABV3SIC7_9HYPH</name>
<comment type="caution">
    <text evidence="2">The sequence shown here is derived from an EMBL/GenBank/DDBJ whole genome shotgun (WGS) entry which is preliminary data.</text>
</comment>
<evidence type="ECO:0000259" key="1">
    <source>
        <dbReference type="Pfam" id="PF09130"/>
    </source>
</evidence>
<dbReference type="InterPro" id="IPR013328">
    <property type="entry name" value="6PGD_dom2"/>
</dbReference>
<reference evidence="2 3" key="1">
    <citation type="submission" date="2024-05" db="EMBL/GenBank/DDBJ databases">
        <authorList>
            <person name="Jiang F."/>
        </authorList>
    </citation>
    <scope>NUCLEOTIDE SEQUENCE [LARGE SCALE GENOMIC DNA]</scope>
    <source>
        <strain evidence="2 3">LZ166</strain>
    </source>
</reference>
<protein>
    <submittedName>
        <fullName evidence="2">DUF1932 domain-containing protein</fullName>
    </submittedName>
</protein>
<dbReference type="SUPFAM" id="SSF51735">
    <property type="entry name" value="NAD(P)-binding Rossmann-fold domains"/>
    <property type="match status" value="1"/>
</dbReference>
<dbReference type="SUPFAM" id="SSF48179">
    <property type="entry name" value="6-phosphogluconate dehydrogenase C-terminal domain-like"/>
    <property type="match status" value="1"/>
</dbReference>
<dbReference type="Proteomes" id="UP001556692">
    <property type="component" value="Unassembled WGS sequence"/>
</dbReference>
<proteinExistence type="predicted"/>
<evidence type="ECO:0000313" key="2">
    <source>
        <dbReference type="EMBL" id="MEX0406515.1"/>
    </source>
</evidence>
<sequence length="295" mass="30741">MHIGFIGFGEAARAFQESLSGTNGDLSFSATDILLDHEGADGDCARAMRERGVAAAAATDGMPDADWIVSAVTADQSLQAAATACAWLRPGQTFFDINSVSPDRKRATAAKANATGAVYVDMAVMAPVHPKGHRTKMLLAGPVAAETSERLSALGFDFETVGPAPGSATAIKMVRSLFVKGLEAITVEALLAAQASGCLDYIMGSLSGSYPGLGWPDFARYEFERTLKHGKRRAAEMRESAATLRALGLHDALADAIADVQEKMGGLAALPEFAQGTPDLAPLVAARRTGSARDG</sequence>
<dbReference type="EMBL" id="JBDPGJ010000003">
    <property type="protein sequence ID" value="MEX0406515.1"/>
    <property type="molecule type" value="Genomic_DNA"/>
</dbReference>
<dbReference type="Gene3D" id="1.10.1040.10">
    <property type="entry name" value="N-(1-d-carboxylethyl)-l-norvaline Dehydrogenase, domain 2"/>
    <property type="match status" value="1"/>
</dbReference>
<keyword evidence="3" id="KW-1185">Reference proteome</keyword>
<organism evidence="2 3">
    <name type="scientific">Aquibium pacificus</name>
    <dbReference type="NCBI Taxonomy" id="3153579"/>
    <lineage>
        <taxon>Bacteria</taxon>
        <taxon>Pseudomonadati</taxon>
        <taxon>Pseudomonadota</taxon>
        <taxon>Alphaproteobacteria</taxon>
        <taxon>Hyphomicrobiales</taxon>
        <taxon>Phyllobacteriaceae</taxon>
        <taxon>Aquibium</taxon>
    </lineage>
</organism>
<feature type="domain" description="Phosphogluconate dehydrogenase NAD-binding putative C-terminal" evidence="1">
    <location>
        <begin position="193"/>
        <end position="263"/>
    </location>
</feature>
<dbReference type="InterPro" id="IPR015814">
    <property type="entry name" value="Pgluconate_DH_NAD-bd_C"/>
</dbReference>
<evidence type="ECO:0000313" key="3">
    <source>
        <dbReference type="Proteomes" id="UP001556692"/>
    </source>
</evidence>
<dbReference type="InterPro" id="IPR008927">
    <property type="entry name" value="6-PGluconate_DH-like_C_sf"/>
</dbReference>
<dbReference type="RefSeq" id="WP_367954411.1">
    <property type="nucleotide sequence ID" value="NZ_JBDPGJ010000003.1"/>
</dbReference>
<gene>
    <name evidence="2" type="ORF">ABGN05_12630</name>
</gene>
<accession>A0ABV3SIC7</accession>
<dbReference type="InterPro" id="IPR036291">
    <property type="entry name" value="NAD(P)-bd_dom_sf"/>
</dbReference>
<dbReference type="Pfam" id="PF09130">
    <property type="entry name" value="DUF1932"/>
    <property type="match status" value="1"/>
</dbReference>
<dbReference type="Gene3D" id="3.40.50.720">
    <property type="entry name" value="NAD(P)-binding Rossmann-like Domain"/>
    <property type="match status" value="1"/>
</dbReference>